<dbReference type="InterPro" id="IPR051620">
    <property type="entry name" value="ORF904-like_C"/>
</dbReference>
<name>X1TIF5_9ZZZZ</name>
<dbReference type="PANTHER" id="PTHR35372">
    <property type="entry name" value="ATP BINDING PROTEIN-RELATED"/>
    <property type="match status" value="1"/>
</dbReference>
<dbReference type="Pfam" id="PF08706">
    <property type="entry name" value="D5_N"/>
    <property type="match status" value="1"/>
</dbReference>
<evidence type="ECO:0000313" key="3">
    <source>
        <dbReference type="EMBL" id="GAJ05098.1"/>
    </source>
</evidence>
<dbReference type="GO" id="GO:0016787">
    <property type="term" value="F:hydrolase activity"/>
    <property type="evidence" value="ECO:0007669"/>
    <property type="project" value="UniProtKB-KW"/>
</dbReference>
<reference evidence="3" key="1">
    <citation type="journal article" date="2014" name="Front. Microbiol.">
        <title>High frequency of phylogenetically diverse reductive dehalogenase-homologous genes in deep subseafloor sedimentary metagenomes.</title>
        <authorList>
            <person name="Kawai M."/>
            <person name="Futagami T."/>
            <person name="Toyoda A."/>
            <person name="Takaki Y."/>
            <person name="Nishi S."/>
            <person name="Hori S."/>
            <person name="Arai W."/>
            <person name="Tsubouchi T."/>
            <person name="Morono Y."/>
            <person name="Uchiyama I."/>
            <person name="Ito T."/>
            <person name="Fujiyama A."/>
            <person name="Inagaki F."/>
            <person name="Takami H."/>
        </authorList>
    </citation>
    <scope>NUCLEOTIDE SEQUENCE</scope>
    <source>
        <strain evidence="3">Expedition CK06-06</strain>
    </source>
</reference>
<dbReference type="InterPro" id="IPR014818">
    <property type="entry name" value="Phage/plasmid_primase_P4_C"/>
</dbReference>
<dbReference type="NCBIfam" id="TIGR01613">
    <property type="entry name" value="primase_Cterm"/>
    <property type="match status" value="1"/>
</dbReference>
<sequence>MILDYYKEASEMLDDRTRQNLIKEASKCESQRAIRAMTELATSSIAAVPDDFDQDTYIFNLKNGTMGLKTLEFREHKPEDMLTKIAGVSYEPKADCPKWLAFLDKIFEGNEDLINYLQVSLGYSLTGDIGEQCLFILYGPTGWNGKSTFISTIQEILGDYAISTPFETFLTRRGEHIPNDIARMRGARFVTAIEPGEGKR</sequence>
<feature type="non-terminal residue" evidence="3">
    <location>
        <position position="200"/>
    </location>
</feature>
<dbReference type="PANTHER" id="PTHR35372:SF2">
    <property type="entry name" value="SF3 HELICASE DOMAIN-CONTAINING PROTEIN"/>
    <property type="match status" value="1"/>
</dbReference>
<dbReference type="InterPro" id="IPR006500">
    <property type="entry name" value="Helicase_put_C_phage/plasmid"/>
</dbReference>
<evidence type="ECO:0000259" key="2">
    <source>
        <dbReference type="SMART" id="SM00885"/>
    </source>
</evidence>
<protein>
    <recommendedName>
        <fullName evidence="2">Bacteriophage/plasmid primase P4 C-terminal domain-containing protein</fullName>
    </recommendedName>
</protein>
<evidence type="ECO:0000256" key="1">
    <source>
        <dbReference type="ARBA" id="ARBA00022801"/>
    </source>
</evidence>
<keyword evidence="1" id="KW-0378">Hydrolase</keyword>
<gene>
    <name evidence="3" type="ORF">S12H4_53814</name>
</gene>
<feature type="domain" description="Bacteriophage/plasmid primase P4 C-terminal" evidence="2">
    <location>
        <begin position="1"/>
        <end position="108"/>
    </location>
</feature>
<dbReference type="AlphaFoldDB" id="X1TIF5"/>
<dbReference type="SMART" id="SM00885">
    <property type="entry name" value="D5_N"/>
    <property type="match status" value="1"/>
</dbReference>
<comment type="caution">
    <text evidence="3">The sequence shown here is derived from an EMBL/GenBank/DDBJ whole genome shotgun (WGS) entry which is preliminary data.</text>
</comment>
<proteinExistence type="predicted"/>
<accession>X1TIF5</accession>
<organism evidence="3">
    <name type="scientific">marine sediment metagenome</name>
    <dbReference type="NCBI Taxonomy" id="412755"/>
    <lineage>
        <taxon>unclassified sequences</taxon>
        <taxon>metagenomes</taxon>
        <taxon>ecological metagenomes</taxon>
    </lineage>
</organism>
<dbReference type="EMBL" id="BARW01034321">
    <property type="protein sequence ID" value="GAJ05098.1"/>
    <property type="molecule type" value="Genomic_DNA"/>
</dbReference>